<organism evidence="1 2">
    <name type="scientific">Puccinia triticina</name>
    <dbReference type="NCBI Taxonomy" id="208348"/>
    <lineage>
        <taxon>Eukaryota</taxon>
        <taxon>Fungi</taxon>
        <taxon>Dikarya</taxon>
        <taxon>Basidiomycota</taxon>
        <taxon>Pucciniomycotina</taxon>
        <taxon>Pucciniomycetes</taxon>
        <taxon>Pucciniales</taxon>
        <taxon>Pucciniaceae</taxon>
        <taxon>Puccinia</taxon>
    </lineage>
</organism>
<evidence type="ECO:0000313" key="1">
    <source>
        <dbReference type="EMBL" id="WAQ92459.1"/>
    </source>
</evidence>
<name>A0ABY7D499_9BASI</name>
<gene>
    <name evidence="1" type="ORF">PtA15_16A367</name>
</gene>
<sequence>MYTLLRLTSSPNPIYPGNKQRATFKRGPLGKSARSFHSKHNGYADQLYNQDWEIKELST</sequence>
<proteinExistence type="predicted"/>
<dbReference type="Proteomes" id="UP001164743">
    <property type="component" value="Chromosome 16A"/>
</dbReference>
<evidence type="ECO:0000313" key="2">
    <source>
        <dbReference type="Proteomes" id="UP001164743"/>
    </source>
</evidence>
<protein>
    <submittedName>
        <fullName evidence="1">Uncharacterized protein</fullName>
    </submittedName>
</protein>
<accession>A0ABY7D499</accession>
<dbReference type="RefSeq" id="XP_053028014.1">
    <property type="nucleotide sequence ID" value="XM_053164049.1"/>
</dbReference>
<dbReference type="EMBL" id="CP110436">
    <property type="protein sequence ID" value="WAQ92459.1"/>
    <property type="molecule type" value="Genomic_DNA"/>
</dbReference>
<dbReference type="GeneID" id="77804944"/>
<reference evidence="1" key="1">
    <citation type="submission" date="2022-10" db="EMBL/GenBank/DDBJ databases">
        <title>Puccinia triticina Genome sequencing and assembly.</title>
        <authorList>
            <person name="Li C."/>
        </authorList>
    </citation>
    <scope>NUCLEOTIDE SEQUENCE</scope>
    <source>
        <strain evidence="1">Pt15</strain>
    </source>
</reference>
<keyword evidence="2" id="KW-1185">Reference proteome</keyword>